<dbReference type="Proteomes" id="UP001055879">
    <property type="component" value="Linkage Group LG05"/>
</dbReference>
<protein>
    <submittedName>
        <fullName evidence="1">Uncharacterized protein</fullName>
    </submittedName>
</protein>
<sequence length="955" mass="106959">MTTSGYHIRDLVEEAQVRWLKPGEVLFILQSFEEKQLTHEPPQKPPSGSLFLFDRKALRFFRRDGHSWRKKKDGKNLGEAHERLKVGNAEALNCYYAHGEENPNFQRRSYWMLNSEMDHIVLVHYRDTTMGRKIAGPLSALPPGSSSTLVQSSISYASQFTRSAAASSEIGEPYESTPSPSCIEVTSSLLTNAEGRSHLNIMEGTEGISGSPNSEIDQALRRIEEQLSLDEDQLKDIGAFYSENEDSYDSGLTVDEQSYNAFRGMQGHSGRLHEYQQQFQDEFTSTSQETSCWKDMLIYHGGAAGDGESQEDHVCPSDKNGIHLPQPIKYPVEKQENFYSGDNGAKNDSFMLLPNELEDVKFSSYTHARNMYGSDPDFYSATLDQEHIRMPLEPNSSLTIAQEQKFTIQEISPEWGYATESTKVLIIGTFTCDPTKCDWTCMFGEIGVPVEIIQEGVICCQAPPCLPGKVAVYITSGNQEDCSEISEFEYRDKPNSYGHTNSVEKESRRSLEELLLLVRLVQMLLSDQVAQKRESTRADLLASSMAGEDSWAQVIEALLDGSLASSSATDWVLEELLKDKLQEWLSSRLQDNNAPPALSRREQGIIHMISGLGFWWALKPILNSGVGVNFRDINGWTALHWAARFGREKMVAELLASGAFAGAVTDPSNQDPTGKTPASIAFACGHKGLAGYLSEMALTGHLSSLTLQQTELSRTSADIEAERTVNSLSNTNLVMNDDHLSLKDTLAAVRNATQAAARIQSAFRAHSFRRRQQKDFTASGSEDEYGIFSSDIEGLSAASKLTFRNAHDHHAALSIQKKYRGWKGRKDFLALRQKVVKIQAHVRGHQVRKSYKVICWAVGMVEKIILRWRRKGTGLRGYRRESSSVDEDEDEDEDVVKAFRKQKVDVAVGEAVARVLSMVDSQPARQQYRRMLENHRQAKAERGGEVTNMEKDDLY</sequence>
<evidence type="ECO:0000313" key="2">
    <source>
        <dbReference type="Proteomes" id="UP001055879"/>
    </source>
</evidence>
<comment type="caution">
    <text evidence="1">The sequence shown here is derived from an EMBL/GenBank/DDBJ whole genome shotgun (WGS) entry which is preliminary data.</text>
</comment>
<organism evidence="1 2">
    <name type="scientific">Arctium lappa</name>
    <name type="common">Greater burdock</name>
    <name type="synonym">Lappa major</name>
    <dbReference type="NCBI Taxonomy" id="4217"/>
    <lineage>
        <taxon>Eukaryota</taxon>
        <taxon>Viridiplantae</taxon>
        <taxon>Streptophyta</taxon>
        <taxon>Embryophyta</taxon>
        <taxon>Tracheophyta</taxon>
        <taxon>Spermatophyta</taxon>
        <taxon>Magnoliopsida</taxon>
        <taxon>eudicotyledons</taxon>
        <taxon>Gunneridae</taxon>
        <taxon>Pentapetalae</taxon>
        <taxon>asterids</taxon>
        <taxon>campanulids</taxon>
        <taxon>Asterales</taxon>
        <taxon>Asteraceae</taxon>
        <taxon>Carduoideae</taxon>
        <taxon>Cardueae</taxon>
        <taxon>Arctiinae</taxon>
        <taxon>Arctium</taxon>
    </lineage>
</organism>
<name>A0ACB9C2A1_ARCLA</name>
<reference evidence="1 2" key="2">
    <citation type="journal article" date="2022" name="Mol. Ecol. Resour.">
        <title>The genomes of chicory, endive, great burdock and yacon provide insights into Asteraceae paleo-polyploidization history and plant inulin production.</title>
        <authorList>
            <person name="Fan W."/>
            <person name="Wang S."/>
            <person name="Wang H."/>
            <person name="Wang A."/>
            <person name="Jiang F."/>
            <person name="Liu H."/>
            <person name="Zhao H."/>
            <person name="Xu D."/>
            <person name="Zhang Y."/>
        </authorList>
    </citation>
    <scope>NUCLEOTIDE SEQUENCE [LARGE SCALE GENOMIC DNA]</scope>
    <source>
        <strain evidence="2">cv. Niubang</strain>
    </source>
</reference>
<proteinExistence type="predicted"/>
<accession>A0ACB9C2A1</accession>
<evidence type="ECO:0000313" key="1">
    <source>
        <dbReference type="EMBL" id="KAI3728407.1"/>
    </source>
</evidence>
<keyword evidence="2" id="KW-1185">Reference proteome</keyword>
<dbReference type="EMBL" id="CM042051">
    <property type="protein sequence ID" value="KAI3728407.1"/>
    <property type="molecule type" value="Genomic_DNA"/>
</dbReference>
<gene>
    <name evidence="1" type="ORF">L6452_17042</name>
</gene>
<reference evidence="2" key="1">
    <citation type="journal article" date="2022" name="Mol. Ecol. Resour.">
        <title>The genomes of chicory, endive, great burdock and yacon provide insights into Asteraceae palaeo-polyploidization history and plant inulin production.</title>
        <authorList>
            <person name="Fan W."/>
            <person name="Wang S."/>
            <person name="Wang H."/>
            <person name="Wang A."/>
            <person name="Jiang F."/>
            <person name="Liu H."/>
            <person name="Zhao H."/>
            <person name="Xu D."/>
            <person name="Zhang Y."/>
        </authorList>
    </citation>
    <scope>NUCLEOTIDE SEQUENCE [LARGE SCALE GENOMIC DNA]</scope>
    <source>
        <strain evidence="2">cv. Niubang</strain>
    </source>
</reference>